<evidence type="ECO:0000313" key="4">
    <source>
        <dbReference type="Proteomes" id="UP001221411"/>
    </source>
</evidence>
<feature type="domain" description="Amidohydrolase 3" evidence="2">
    <location>
        <begin position="83"/>
        <end position="253"/>
    </location>
</feature>
<dbReference type="Gene3D" id="3.20.20.140">
    <property type="entry name" value="Metal-dependent hydrolases"/>
    <property type="match status" value="1"/>
</dbReference>
<dbReference type="Gene3D" id="2.30.40.10">
    <property type="entry name" value="Urease, subunit C, domain 1"/>
    <property type="match status" value="1"/>
</dbReference>
<accession>A0ABT5F3F1</accession>
<dbReference type="PANTHER" id="PTHR22642">
    <property type="entry name" value="IMIDAZOLONEPROPIONASE"/>
    <property type="match status" value="1"/>
</dbReference>
<feature type="compositionally biased region" description="Low complexity" evidence="1">
    <location>
        <begin position="33"/>
        <end position="44"/>
    </location>
</feature>
<organism evidence="3 4">
    <name type="scientific">Polyangium mundeleinium</name>
    <dbReference type="NCBI Taxonomy" id="2995306"/>
    <lineage>
        <taxon>Bacteria</taxon>
        <taxon>Pseudomonadati</taxon>
        <taxon>Myxococcota</taxon>
        <taxon>Polyangia</taxon>
        <taxon>Polyangiales</taxon>
        <taxon>Polyangiaceae</taxon>
        <taxon>Polyangium</taxon>
    </lineage>
</organism>
<gene>
    <name evidence="3" type="ORF">POL67_42170</name>
</gene>
<dbReference type="Proteomes" id="UP001221411">
    <property type="component" value="Unassembled WGS sequence"/>
</dbReference>
<dbReference type="RefSeq" id="WP_271926776.1">
    <property type="nucleotide sequence ID" value="NZ_JAQNDO010000001.1"/>
</dbReference>
<evidence type="ECO:0000256" key="1">
    <source>
        <dbReference type="SAM" id="MobiDB-lite"/>
    </source>
</evidence>
<name>A0ABT5F3F1_9BACT</name>
<reference evidence="3 4" key="1">
    <citation type="submission" date="2022-11" db="EMBL/GenBank/DDBJ databases">
        <title>Minimal conservation of predation-associated metabolite biosynthetic gene clusters underscores biosynthetic potential of Myxococcota including descriptions for ten novel species: Archangium lansinium sp. nov., Myxococcus landrumus sp. nov., Nannocystis bai.</title>
        <authorList>
            <person name="Ahearne A."/>
            <person name="Stevens C."/>
            <person name="Dowd S."/>
        </authorList>
    </citation>
    <scope>NUCLEOTIDE SEQUENCE [LARGE SCALE GENOMIC DNA]</scope>
    <source>
        <strain evidence="3 4">RJM3</strain>
    </source>
</reference>
<evidence type="ECO:0000313" key="3">
    <source>
        <dbReference type="EMBL" id="MDC0748012.1"/>
    </source>
</evidence>
<protein>
    <submittedName>
        <fullName evidence="3">Amidohydrolase family protein</fullName>
    </submittedName>
</protein>
<dbReference type="SUPFAM" id="SSF51556">
    <property type="entry name" value="Metallo-dependent hydrolases"/>
    <property type="match status" value="1"/>
</dbReference>
<evidence type="ECO:0000259" key="2">
    <source>
        <dbReference type="Pfam" id="PF07969"/>
    </source>
</evidence>
<dbReference type="InterPro" id="IPR011059">
    <property type="entry name" value="Metal-dep_hydrolase_composite"/>
</dbReference>
<dbReference type="PANTHER" id="PTHR22642:SF2">
    <property type="entry name" value="PROTEIN LONG AFTER FAR-RED 3"/>
    <property type="match status" value="1"/>
</dbReference>
<dbReference type="InterPro" id="IPR032466">
    <property type="entry name" value="Metal_Hydrolase"/>
</dbReference>
<dbReference type="EMBL" id="JAQNDO010000001">
    <property type="protein sequence ID" value="MDC0748012.1"/>
    <property type="molecule type" value="Genomic_DNA"/>
</dbReference>
<sequence length="283" mass="30709">MRSELHDPLPARPSPAEQGHARMDSATRTLTQPDLADTPSAAPSAPDPTLPEAAPPSLAPIPRDGYIKHYEIIRALVKHRLLGTDHRWRVEHCGGCRGDQFARAASLGVMISLPPFQFIYWGDVLDGTMFPSEIGRQWVQAGGAMKTGAPVSFHNDGCVSPPIPLLNVQSMVTRRTPSGTLHGPEQAVILHDALLAHTMHAAHHLKRDNDLGSITVGKLADFVELSADPYAVPIDRLVDEVKVNGTWSNGKRVDLAAFMDQIAKYPPIGAKQQARVAALKRCC</sequence>
<dbReference type="InterPro" id="IPR013108">
    <property type="entry name" value="Amidohydro_3"/>
</dbReference>
<feature type="region of interest" description="Disordered" evidence="1">
    <location>
        <begin position="1"/>
        <end position="58"/>
    </location>
</feature>
<feature type="compositionally biased region" description="Pro residues" evidence="1">
    <location>
        <begin position="45"/>
        <end position="58"/>
    </location>
</feature>
<keyword evidence="4" id="KW-1185">Reference proteome</keyword>
<dbReference type="Pfam" id="PF07969">
    <property type="entry name" value="Amidohydro_3"/>
    <property type="match status" value="1"/>
</dbReference>
<proteinExistence type="predicted"/>
<comment type="caution">
    <text evidence="3">The sequence shown here is derived from an EMBL/GenBank/DDBJ whole genome shotgun (WGS) entry which is preliminary data.</text>
</comment>